<dbReference type="EMBL" id="CAJJDN010000379">
    <property type="protein sequence ID" value="CAD8131132.1"/>
    <property type="molecule type" value="Genomic_DNA"/>
</dbReference>
<evidence type="ECO:0000313" key="3">
    <source>
        <dbReference type="Proteomes" id="UP000692954"/>
    </source>
</evidence>
<protein>
    <submittedName>
        <fullName evidence="2">Uncharacterized protein</fullName>
    </submittedName>
</protein>
<keyword evidence="3" id="KW-1185">Reference proteome</keyword>
<feature type="transmembrane region" description="Helical" evidence="1">
    <location>
        <begin position="12"/>
        <end position="36"/>
    </location>
</feature>
<comment type="caution">
    <text evidence="2">The sequence shown here is derived from an EMBL/GenBank/DDBJ whole genome shotgun (WGS) entry which is preliminary data.</text>
</comment>
<keyword evidence="1" id="KW-1133">Transmembrane helix</keyword>
<dbReference type="Proteomes" id="UP000692954">
    <property type="component" value="Unassembled WGS sequence"/>
</dbReference>
<evidence type="ECO:0000313" key="2">
    <source>
        <dbReference type="EMBL" id="CAD8131132.1"/>
    </source>
</evidence>
<sequence length="111" mass="13102">MKQAAKYYLTIIKQFCVFISFYLTLKFTVAIGLPIIDQYTITEISQNYEMAENSWDRLIYLQNEYDGVDYRYTTNYFSHFVFDHAVNIMLVMMTLDVTQGTTVDILILLVH</sequence>
<dbReference type="AlphaFoldDB" id="A0A8S1RUV4"/>
<keyword evidence="1" id="KW-0812">Transmembrane</keyword>
<organism evidence="2 3">
    <name type="scientific">Paramecium sonneborni</name>
    <dbReference type="NCBI Taxonomy" id="65129"/>
    <lineage>
        <taxon>Eukaryota</taxon>
        <taxon>Sar</taxon>
        <taxon>Alveolata</taxon>
        <taxon>Ciliophora</taxon>
        <taxon>Intramacronucleata</taxon>
        <taxon>Oligohymenophorea</taxon>
        <taxon>Peniculida</taxon>
        <taxon>Parameciidae</taxon>
        <taxon>Paramecium</taxon>
    </lineage>
</organism>
<reference evidence="2" key="1">
    <citation type="submission" date="2021-01" db="EMBL/GenBank/DDBJ databases">
        <authorList>
            <consortium name="Genoscope - CEA"/>
            <person name="William W."/>
        </authorList>
    </citation>
    <scope>NUCLEOTIDE SEQUENCE</scope>
</reference>
<proteinExistence type="predicted"/>
<gene>
    <name evidence="2" type="ORF">PSON_ATCC_30995.1.T3790004</name>
</gene>
<evidence type="ECO:0000256" key="1">
    <source>
        <dbReference type="SAM" id="Phobius"/>
    </source>
</evidence>
<keyword evidence="1" id="KW-0472">Membrane</keyword>
<accession>A0A8S1RUV4</accession>
<name>A0A8S1RUV4_9CILI</name>